<evidence type="ECO:0000256" key="9">
    <source>
        <dbReference type="ARBA" id="ARBA00023163"/>
    </source>
</evidence>
<dbReference type="PRINTS" id="PR00045">
    <property type="entry name" value="SIGMA54FCT"/>
</dbReference>
<evidence type="ECO:0000313" key="14">
    <source>
        <dbReference type="EMBL" id="TCJ86759.1"/>
    </source>
</evidence>
<dbReference type="GO" id="GO:0006352">
    <property type="term" value="P:DNA-templated transcription initiation"/>
    <property type="evidence" value="ECO:0007669"/>
    <property type="project" value="InterPro"/>
</dbReference>
<evidence type="ECO:0000259" key="12">
    <source>
        <dbReference type="Pfam" id="PF04552"/>
    </source>
</evidence>
<feature type="compositionally biased region" description="Basic and acidic residues" evidence="11">
    <location>
        <begin position="49"/>
        <end position="75"/>
    </location>
</feature>
<dbReference type="NCBIfam" id="TIGR02395">
    <property type="entry name" value="rpoN_sigma"/>
    <property type="match status" value="1"/>
</dbReference>
<protein>
    <recommendedName>
        <fullName evidence="2 10">RNA polymerase sigma-54 factor</fullName>
    </recommendedName>
</protein>
<dbReference type="Pfam" id="PF04963">
    <property type="entry name" value="Sigma54_CBD"/>
    <property type="match status" value="1"/>
</dbReference>
<evidence type="ECO:0000259" key="13">
    <source>
        <dbReference type="Pfam" id="PF04963"/>
    </source>
</evidence>
<dbReference type="InterPro" id="IPR007634">
    <property type="entry name" value="RNA_pol_sigma_54_DNA-bd"/>
</dbReference>
<reference evidence="14 15" key="1">
    <citation type="submission" date="2019-03" db="EMBL/GenBank/DDBJ databases">
        <title>Genomic Encyclopedia of Type Strains, Phase IV (KMG-IV): sequencing the most valuable type-strain genomes for metagenomic binning, comparative biology and taxonomic classification.</title>
        <authorList>
            <person name="Goeker M."/>
        </authorList>
    </citation>
    <scope>NUCLEOTIDE SEQUENCE [LARGE SCALE GENOMIC DNA]</scope>
    <source>
        <strain evidence="14 15">DSM 24830</strain>
    </source>
</reference>
<keyword evidence="8 10" id="KW-0238">DNA-binding</keyword>
<dbReference type="PANTHER" id="PTHR32248:SF4">
    <property type="entry name" value="RNA POLYMERASE SIGMA-54 FACTOR"/>
    <property type="match status" value="1"/>
</dbReference>
<dbReference type="Gene3D" id="1.10.10.1330">
    <property type="entry name" value="RNA polymerase sigma-54 factor, core-binding domain"/>
    <property type="match status" value="1"/>
</dbReference>
<evidence type="ECO:0000256" key="7">
    <source>
        <dbReference type="ARBA" id="ARBA00023082"/>
    </source>
</evidence>
<dbReference type="FunFam" id="1.10.10.60:FF:000045">
    <property type="entry name" value="RNA polymerase sigma-54 factor"/>
    <property type="match status" value="1"/>
</dbReference>
<evidence type="ECO:0000256" key="10">
    <source>
        <dbReference type="PIRNR" id="PIRNR000774"/>
    </source>
</evidence>
<dbReference type="GO" id="GO:0003677">
    <property type="term" value="F:DNA binding"/>
    <property type="evidence" value="ECO:0007669"/>
    <property type="project" value="UniProtKB-KW"/>
</dbReference>
<dbReference type="GO" id="GO:0000428">
    <property type="term" value="C:DNA-directed RNA polymerase complex"/>
    <property type="evidence" value="ECO:0007669"/>
    <property type="project" value="UniProtKB-KW"/>
</dbReference>
<evidence type="ECO:0000256" key="1">
    <source>
        <dbReference type="ARBA" id="ARBA00008798"/>
    </source>
</evidence>
<dbReference type="OrthoDB" id="9814402at2"/>
<comment type="caution">
    <text evidence="14">The sequence shown here is derived from an EMBL/GenBank/DDBJ whole genome shotgun (WGS) entry which is preliminary data.</text>
</comment>
<dbReference type="NCBIfam" id="NF009118">
    <property type="entry name" value="PRK12469.1"/>
    <property type="match status" value="1"/>
</dbReference>
<evidence type="ECO:0000256" key="8">
    <source>
        <dbReference type="ARBA" id="ARBA00023125"/>
    </source>
</evidence>
<keyword evidence="5 10" id="KW-0548">Nucleotidyltransferase</keyword>
<evidence type="ECO:0000313" key="15">
    <source>
        <dbReference type="Proteomes" id="UP000294887"/>
    </source>
</evidence>
<evidence type="ECO:0000256" key="11">
    <source>
        <dbReference type="SAM" id="MobiDB-lite"/>
    </source>
</evidence>
<dbReference type="InterPro" id="IPR038709">
    <property type="entry name" value="RpoN_core-bd_sf"/>
</dbReference>
<dbReference type="EMBL" id="SMFQ01000003">
    <property type="protein sequence ID" value="TCJ86759.1"/>
    <property type="molecule type" value="Genomic_DNA"/>
</dbReference>
<dbReference type="AlphaFoldDB" id="A0A4R1F2Y7"/>
<proteinExistence type="inferred from homology"/>
<organism evidence="14 15">
    <name type="scientific">Cocleimonas flava</name>
    <dbReference type="NCBI Taxonomy" id="634765"/>
    <lineage>
        <taxon>Bacteria</taxon>
        <taxon>Pseudomonadati</taxon>
        <taxon>Pseudomonadota</taxon>
        <taxon>Gammaproteobacteria</taxon>
        <taxon>Thiotrichales</taxon>
        <taxon>Thiotrichaceae</taxon>
        <taxon>Cocleimonas</taxon>
    </lineage>
</organism>
<dbReference type="PROSITE" id="PS50044">
    <property type="entry name" value="SIGMA54_3"/>
    <property type="match status" value="1"/>
</dbReference>
<comment type="similarity">
    <text evidence="1 10">Belongs to the sigma-54 factor family.</text>
</comment>
<dbReference type="NCBIfam" id="NF004595">
    <property type="entry name" value="PRK05932.1-2"/>
    <property type="match status" value="1"/>
</dbReference>
<dbReference type="PANTHER" id="PTHR32248">
    <property type="entry name" value="RNA POLYMERASE SIGMA-54 FACTOR"/>
    <property type="match status" value="1"/>
</dbReference>
<name>A0A4R1F2Y7_9GAMM</name>
<keyword evidence="15" id="KW-1185">Reference proteome</keyword>
<feature type="domain" description="RNA polymerase sigma factor 54 core-binding" evidence="13">
    <location>
        <begin position="112"/>
        <end position="306"/>
    </location>
</feature>
<evidence type="ECO:0000256" key="5">
    <source>
        <dbReference type="ARBA" id="ARBA00022695"/>
    </source>
</evidence>
<comment type="function">
    <text evidence="10">Sigma factors are initiation factors that promote the attachment of RNA polymerase to specific initiation sites and are then released.</text>
</comment>
<feature type="domain" description="RNA polymerase sigma factor 54 DNA-binding" evidence="12">
    <location>
        <begin position="325"/>
        <end position="482"/>
    </location>
</feature>
<evidence type="ECO:0000256" key="4">
    <source>
        <dbReference type="ARBA" id="ARBA00022679"/>
    </source>
</evidence>
<dbReference type="RefSeq" id="WP_131905094.1">
    <property type="nucleotide sequence ID" value="NZ_BAAAFU010000004.1"/>
</dbReference>
<dbReference type="InterPro" id="IPR000394">
    <property type="entry name" value="RNA_pol_sigma_54"/>
</dbReference>
<dbReference type="PIRSF" id="PIRSF000774">
    <property type="entry name" value="RpoN"/>
    <property type="match status" value="1"/>
</dbReference>
<evidence type="ECO:0000256" key="2">
    <source>
        <dbReference type="ARBA" id="ARBA00019942"/>
    </source>
</evidence>
<dbReference type="Pfam" id="PF00309">
    <property type="entry name" value="Sigma54_AID"/>
    <property type="match status" value="1"/>
</dbReference>
<dbReference type="Proteomes" id="UP000294887">
    <property type="component" value="Unassembled WGS sequence"/>
</dbReference>
<dbReference type="PROSITE" id="PS00718">
    <property type="entry name" value="SIGMA54_2"/>
    <property type="match status" value="1"/>
</dbReference>
<dbReference type="InterPro" id="IPR007046">
    <property type="entry name" value="RNA_pol_sigma_54_core-bd"/>
</dbReference>
<dbReference type="PROSITE" id="PS00717">
    <property type="entry name" value="SIGMA54_1"/>
    <property type="match status" value="1"/>
</dbReference>
<dbReference type="GO" id="GO:0016779">
    <property type="term" value="F:nucleotidyltransferase activity"/>
    <property type="evidence" value="ECO:0007669"/>
    <property type="project" value="UniProtKB-KW"/>
</dbReference>
<keyword evidence="3 10" id="KW-0240">DNA-directed RNA polymerase</keyword>
<accession>A0A4R1F2Y7</accession>
<feature type="region of interest" description="Disordered" evidence="11">
    <location>
        <begin position="44"/>
        <end position="75"/>
    </location>
</feature>
<sequence>MIKQGLNIKLGQSLSMTPQLQQAIKLLQLSSTELEQEIQEVLDTNPLLERSDDAQPIEEKPTSNTELEGKDANEEHIPEDMKIDADWDDIYDPEWKTTNSDSSNANSTSDFIETMHSTEQGLTEHLMWQVEMGNLSFQDKEIAKLIIDYLDDDGYLTEPLEQIHETLEDILLVELDEVEAVLTYVQHLSPTGIAAQSLGECLVLQLQHDYADHALFKKAKRLLEKHLDLLEKRDYTGIKRSLRVTDTVLENLIHLIRKLDPKPGKLYNNSSTDYIVPDVYVKNINGKWKISLNGSTKTELKVNSYYEDMLKEPTQKTAASQETNKYIKDNLQQAKWFINSLENRNSTILNVAHAIIENQLPFLQYGEEAMKPMVLSDLADQLGIHESTVSRVTTRKYMHTPRGVYEFKFFFSSHVSTDAGGECSATAIRAMIKSLIAKENPKKPLSDNKLTNLLNEQGINVARRTVAKYREAQSIPSSHDRKAFA</sequence>
<evidence type="ECO:0000256" key="3">
    <source>
        <dbReference type="ARBA" id="ARBA00022478"/>
    </source>
</evidence>
<dbReference type="GO" id="GO:0016987">
    <property type="term" value="F:sigma factor activity"/>
    <property type="evidence" value="ECO:0007669"/>
    <property type="project" value="UniProtKB-KW"/>
</dbReference>
<dbReference type="GO" id="GO:0001216">
    <property type="term" value="F:DNA-binding transcription activator activity"/>
    <property type="evidence" value="ECO:0007669"/>
    <property type="project" value="InterPro"/>
</dbReference>
<keyword evidence="7 10" id="KW-0731">Sigma factor</keyword>
<dbReference type="Pfam" id="PF04552">
    <property type="entry name" value="Sigma54_DBD"/>
    <property type="match status" value="1"/>
</dbReference>
<keyword evidence="6 10" id="KW-0805">Transcription regulation</keyword>
<gene>
    <name evidence="14" type="ORF">EV695_1253</name>
</gene>
<evidence type="ECO:0000256" key="6">
    <source>
        <dbReference type="ARBA" id="ARBA00023015"/>
    </source>
</evidence>
<keyword evidence="9 10" id="KW-0804">Transcription</keyword>
<dbReference type="Gene3D" id="1.10.10.60">
    <property type="entry name" value="Homeodomain-like"/>
    <property type="match status" value="1"/>
</dbReference>
<keyword evidence="4 10" id="KW-0808">Transferase</keyword>